<feature type="domain" description="ABC transporter" evidence="4">
    <location>
        <begin position="9"/>
        <end position="223"/>
    </location>
</feature>
<dbReference type="InterPro" id="IPR051782">
    <property type="entry name" value="ABC_Transporter_VariousFunc"/>
</dbReference>
<proteinExistence type="predicted"/>
<dbReference type="GO" id="GO:0016887">
    <property type="term" value="F:ATP hydrolysis activity"/>
    <property type="evidence" value="ECO:0007669"/>
    <property type="project" value="InterPro"/>
</dbReference>
<accession>A0A290ZE23</accession>
<dbReference type="RefSeq" id="WP_096496945.1">
    <property type="nucleotide sequence ID" value="NZ_CP023445.1"/>
</dbReference>
<dbReference type="InterPro" id="IPR003439">
    <property type="entry name" value="ABC_transporter-like_ATP-bd"/>
</dbReference>
<name>A0A290ZE23_9PSEU</name>
<protein>
    <submittedName>
        <fullName evidence="5">ABC transporter</fullName>
    </submittedName>
</protein>
<reference evidence="5" key="1">
    <citation type="submission" date="2017-09" db="EMBL/GenBank/DDBJ databases">
        <title>Complete Genome Sequence of ansamitocin-producing Bacterium Actinosynnema pretiosum X47.</title>
        <authorList>
            <person name="Cao G."/>
            <person name="Zong G."/>
            <person name="Zhong C."/>
            <person name="Fu J."/>
        </authorList>
    </citation>
    <scope>NUCLEOTIDE SEQUENCE [LARGE SCALE GENOMIC DNA]</scope>
    <source>
        <strain evidence="5">X47</strain>
    </source>
</reference>
<dbReference type="PANTHER" id="PTHR42939:SF1">
    <property type="entry name" value="ABC TRANSPORTER ATP-BINDING PROTEIN ALBC-RELATED"/>
    <property type="match status" value="1"/>
</dbReference>
<dbReference type="InterPro" id="IPR003593">
    <property type="entry name" value="AAA+_ATPase"/>
</dbReference>
<dbReference type="AlphaFoldDB" id="A0A290ZE23"/>
<keyword evidence="3" id="KW-0067">ATP-binding</keyword>
<dbReference type="EMBL" id="CP023445">
    <property type="protein sequence ID" value="ATE57224.1"/>
    <property type="molecule type" value="Genomic_DNA"/>
</dbReference>
<dbReference type="Gene3D" id="3.40.50.300">
    <property type="entry name" value="P-loop containing nucleotide triphosphate hydrolases"/>
    <property type="match status" value="1"/>
</dbReference>
<evidence type="ECO:0000256" key="2">
    <source>
        <dbReference type="ARBA" id="ARBA00022741"/>
    </source>
</evidence>
<gene>
    <name evidence="5" type="ORF">CNX65_31285</name>
</gene>
<evidence type="ECO:0000313" key="6">
    <source>
        <dbReference type="Proteomes" id="UP000218505"/>
    </source>
</evidence>
<dbReference type="KEGG" id="apre:CNX65_31285"/>
<organism evidence="5 6">
    <name type="scientific">Actinosynnema pretiosum</name>
    <dbReference type="NCBI Taxonomy" id="42197"/>
    <lineage>
        <taxon>Bacteria</taxon>
        <taxon>Bacillati</taxon>
        <taxon>Actinomycetota</taxon>
        <taxon>Actinomycetes</taxon>
        <taxon>Pseudonocardiales</taxon>
        <taxon>Pseudonocardiaceae</taxon>
        <taxon>Actinosynnema</taxon>
    </lineage>
</organism>
<dbReference type="SMART" id="SM00382">
    <property type="entry name" value="AAA"/>
    <property type="match status" value="1"/>
</dbReference>
<dbReference type="InterPro" id="IPR027417">
    <property type="entry name" value="P-loop_NTPase"/>
</dbReference>
<dbReference type="Pfam" id="PF00005">
    <property type="entry name" value="ABC_tran"/>
    <property type="match status" value="1"/>
</dbReference>
<keyword evidence="2" id="KW-0547">Nucleotide-binding</keyword>
<evidence type="ECO:0000256" key="1">
    <source>
        <dbReference type="ARBA" id="ARBA00022448"/>
    </source>
</evidence>
<dbReference type="PROSITE" id="PS50893">
    <property type="entry name" value="ABC_TRANSPORTER_2"/>
    <property type="match status" value="1"/>
</dbReference>
<dbReference type="CDD" id="cd03230">
    <property type="entry name" value="ABC_DR_subfamily_A"/>
    <property type="match status" value="1"/>
</dbReference>
<evidence type="ECO:0000256" key="3">
    <source>
        <dbReference type="ARBA" id="ARBA00022840"/>
    </source>
</evidence>
<dbReference type="GO" id="GO:0005524">
    <property type="term" value="F:ATP binding"/>
    <property type="evidence" value="ECO:0007669"/>
    <property type="project" value="UniProtKB-KW"/>
</dbReference>
<keyword evidence="1" id="KW-0813">Transport</keyword>
<sequence length="283" mass="29403">MTTAVSSAVRASGLGKSYGGTWALRDCSFDLPAGRVAALVGANGAGKTTLLSVLAGLLKADAGSVDAGGRVAFVAQDKPLYKSFTARDALTMGARLNTAWDQAKADAWLDRFEVPRTRACGKLSGGQQAQVAFALALGSCPDVLLLDEPLANLDPLARREVAAALLDEVAETGTTVVLSTHVITELTGVADHLLLLSNGGLLADGDVDGLLARHAAYTGPRSDAPPVPGQVVEARHSATQSTFLVRLPDGPRPPVADRWVERAVTLEDYVLARLAESRKGGAE</sequence>
<dbReference type="PANTHER" id="PTHR42939">
    <property type="entry name" value="ABC TRANSPORTER ATP-BINDING PROTEIN ALBC-RELATED"/>
    <property type="match status" value="1"/>
</dbReference>
<evidence type="ECO:0000259" key="4">
    <source>
        <dbReference type="PROSITE" id="PS50893"/>
    </source>
</evidence>
<dbReference type="SUPFAM" id="SSF52540">
    <property type="entry name" value="P-loop containing nucleoside triphosphate hydrolases"/>
    <property type="match status" value="1"/>
</dbReference>
<keyword evidence="6" id="KW-1185">Reference proteome</keyword>
<dbReference type="Proteomes" id="UP000218505">
    <property type="component" value="Chromosome"/>
</dbReference>
<evidence type="ECO:0000313" key="5">
    <source>
        <dbReference type="EMBL" id="ATE57224.1"/>
    </source>
</evidence>